<dbReference type="EMBL" id="MVBM01000001">
    <property type="protein sequence ID" value="OOK81727.1"/>
    <property type="molecule type" value="Genomic_DNA"/>
</dbReference>
<feature type="transmembrane region" description="Helical" evidence="1">
    <location>
        <begin position="6"/>
        <end position="25"/>
    </location>
</feature>
<dbReference type="Proteomes" id="UP000516380">
    <property type="component" value="Chromosome"/>
</dbReference>
<proteinExistence type="predicted"/>
<dbReference type="RefSeq" id="WP_023372562.1">
    <property type="nucleotide sequence ID" value="NZ_BLYZ01000001.1"/>
</dbReference>
<evidence type="ECO:0000313" key="3">
    <source>
        <dbReference type="EMBL" id="OOK81727.1"/>
    </source>
</evidence>
<name>A0A1V3XZW8_MYCKA</name>
<evidence type="ECO:0000313" key="6">
    <source>
        <dbReference type="Proteomes" id="UP000189229"/>
    </source>
</evidence>
<dbReference type="PANTHER" id="PTHR40761">
    <property type="entry name" value="CONSERVED INTEGRAL MEMBRANE ALANINE VALINE AND LEUCINE RICH PROTEIN-RELATED"/>
    <property type="match status" value="1"/>
</dbReference>
<keyword evidence="1" id="KW-0812">Transmembrane</keyword>
<dbReference type="GeneID" id="29698138"/>
<keyword evidence="7" id="KW-1185">Reference proteome</keyword>
<organism evidence="4 5">
    <name type="scientific">Mycobacterium kansasii</name>
    <dbReference type="NCBI Taxonomy" id="1768"/>
    <lineage>
        <taxon>Bacteria</taxon>
        <taxon>Bacillati</taxon>
        <taxon>Actinomycetota</taxon>
        <taxon>Actinomycetes</taxon>
        <taxon>Mycobacteriales</taxon>
        <taxon>Mycobacteriaceae</taxon>
        <taxon>Mycobacterium</taxon>
    </lineage>
</organism>
<reference evidence="2 7" key="2">
    <citation type="submission" date="2020-07" db="EMBL/GenBank/DDBJ databases">
        <title>Mycobacterium kansasii (former subtype) with zoonotic potential isolated from diseased indoor pet cat, Japan.</title>
        <authorList>
            <person name="Fukano H."/>
            <person name="Terazono T."/>
            <person name="Hoshino Y."/>
        </authorList>
    </citation>
    <scope>NUCLEOTIDE SEQUENCE [LARGE SCALE GENOMIC DNA]</scope>
    <source>
        <strain evidence="2 7">Kuro-I</strain>
    </source>
</reference>
<reference evidence="5 6" key="1">
    <citation type="submission" date="2017-02" db="EMBL/GenBank/DDBJ databases">
        <title>Complete genome sequences of Mycobacterium kansasii strains isolated from rhesus macaques.</title>
        <authorList>
            <person name="Panda A."/>
            <person name="Nagaraj S."/>
            <person name="Zhao X."/>
            <person name="Tettelin H."/>
            <person name="Detolla L.J."/>
        </authorList>
    </citation>
    <scope>NUCLEOTIDE SEQUENCE [LARGE SCALE GENOMIC DNA]</scope>
    <source>
        <strain evidence="4 5">11-3469</strain>
        <strain evidence="3 6">11-3813</strain>
    </source>
</reference>
<feature type="transmembrane region" description="Helical" evidence="1">
    <location>
        <begin position="106"/>
        <end position="123"/>
    </location>
</feature>
<keyword evidence="1" id="KW-1133">Transmembrane helix</keyword>
<evidence type="ECO:0000256" key="1">
    <source>
        <dbReference type="SAM" id="Phobius"/>
    </source>
</evidence>
<protein>
    <submittedName>
        <fullName evidence="2">Integral membrane protein</fullName>
    </submittedName>
    <submittedName>
        <fullName evidence="4">Putative membrane protein</fullName>
    </submittedName>
</protein>
<gene>
    <name evidence="4" type="ORF">BZL29_1515</name>
    <name evidence="3" type="ORF">BZL30_0311</name>
    <name evidence="2" type="ORF">NIIDMKKI_46880</name>
</gene>
<feature type="transmembrane region" description="Helical" evidence="1">
    <location>
        <begin position="162"/>
        <end position="182"/>
    </location>
</feature>
<dbReference type="NCBIfam" id="NF038012">
    <property type="entry name" value="DMT_1"/>
    <property type="match status" value="1"/>
</dbReference>
<evidence type="ECO:0000313" key="5">
    <source>
        <dbReference type="Proteomes" id="UP000188532"/>
    </source>
</evidence>
<dbReference type="EMBL" id="AP023343">
    <property type="protein sequence ID" value="BCI89482.1"/>
    <property type="molecule type" value="Genomic_DNA"/>
</dbReference>
<feature type="transmembrane region" description="Helical" evidence="1">
    <location>
        <begin position="135"/>
        <end position="155"/>
    </location>
</feature>
<evidence type="ECO:0000313" key="7">
    <source>
        <dbReference type="Proteomes" id="UP000516380"/>
    </source>
</evidence>
<feature type="transmembrane region" description="Helical" evidence="1">
    <location>
        <begin position="202"/>
        <end position="220"/>
    </location>
</feature>
<evidence type="ECO:0000313" key="2">
    <source>
        <dbReference type="EMBL" id="BCI89482.1"/>
    </source>
</evidence>
<feature type="transmembrane region" description="Helical" evidence="1">
    <location>
        <begin position="51"/>
        <end position="70"/>
    </location>
</feature>
<sequence>MANVEFATVLALGAALLAGVGYVTLQRSAQQVTDEEVGHFTLFHLSLRHTLWWLGSLAALGSFGLQAVALTMGSVVLVQSLQATALLFALPIDARMAHHRCTAREWMWAVLLAGAVAVIVLAGDPTAGHARAPLWDWAVVAIVIVPVVLLCVVGARIWPGPAAAVLLALASSAVLAVFTVLTKGVVAELAHGFEAMFRTPEFYGWMLVLPIGLMLQQSSLRAGSLTASLPTITVARPVIASVLGITVLDEVVHSGEGQLFTLVVAVAVVVVATVALARDEAAMMAAPVGDLNVPGRLAVS</sequence>
<dbReference type="Proteomes" id="UP000188532">
    <property type="component" value="Unassembled WGS sequence"/>
</dbReference>
<dbReference type="Proteomes" id="UP000189229">
    <property type="component" value="Unassembled WGS sequence"/>
</dbReference>
<evidence type="ECO:0000313" key="4">
    <source>
        <dbReference type="EMBL" id="OOK84041.1"/>
    </source>
</evidence>
<keyword evidence="1" id="KW-0472">Membrane</keyword>
<dbReference type="PANTHER" id="PTHR40761:SF1">
    <property type="entry name" value="CONSERVED INTEGRAL MEMBRANE ALANINE VALINE AND LEUCINE RICH PROTEIN-RELATED"/>
    <property type="match status" value="1"/>
</dbReference>
<feature type="transmembrane region" description="Helical" evidence="1">
    <location>
        <begin position="227"/>
        <end position="247"/>
    </location>
</feature>
<dbReference type="EMBL" id="MVBN01000001">
    <property type="protein sequence ID" value="OOK84041.1"/>
    <property type="molecule type" value="Genomic_DNA"/>
</dbReference>
<dbReference type="AlphaFoldDB" id="A0A1V3XZW8"/>
<dbReference type="STRING" id="1768.B1T50_25215"/>
<feature type="transmembrane region" description="Helical" evidence="1">
    <location>
        <begin position="259"/>
        <end position="277"/>
    </location>
</feature>
<accession>A0A1V3XZW8</accession>